<dbReference type="Proteomes" id="UP000798808">
    <property type="component" value="Unassembled WGS sequence"/>
</dbReference>
<keyword evidence="1" id="KW-0472">Membrane</keyword>
<organism evidence="2 3">
    <name type="scientific">Fulvivirga kasyanovii</name>
    <dbReference type="NCBI Taxonomy" id="396812"/>
    <lineage>
        <taxon>Bacteria</taxon>
        <taxon>Pseudomonadati</taxon>
        <taxon>Bacteroidota</taxon>
        <taxon>Cytophagia</taxon>
        <taxon>Cytophagales</taxon>
        <taxon>Fulvivirgaceae</taxon>
        <taxon>Fulvivirga</taxon>
    </lineage>
</organism>
<keyword evidence="3" id="KW-1185">Reference proteome</keyword>
<evidence type="ECO:0000313" key="3">
    <source>
        <dbReference type="Proteomes" id="UP000798808"/>
    </source>
</evidence>
<accession>A0ABW9RUR8</accession>
<keyword evidence="1" id="KW-1133">Transmembrane helix</keyword>
<evidence type="ECO:0000256" key="1">
    <source>
        <dbReference type="SAM" id="Phobius"/>
    </source>
</evidence>
<evidence type="ECO:0000313" key="2">
    <source>
        <dbReference type="EMBL" id="MTI27461.1"/>
    </source>
</evidence>
<evidence type="ECO:0008006" key="4">
    <source>
        <dbReference type="Google" id="ProtNLM"/>
    </source>
</evidence>
<comment type="caution">
    <text evidence="2">The sequence shown here is derived from an EMBL/GenBank/DDBJ whole genome shotgun (WGS) entry which is preliminary data.</text>
</comment>
<reference evidence="2 3" key="1">
    <citation type="submission" date="2019-02" db="EMBL/GenBank/DDBJ databases">
        <authorList>
            <person name="Goldberg S.R."/>
            <person name="Haltli B.A."/>
            <person name="Correa H."/>
            <person name="Russell K.G."/>
        </authorList>
    </citation>
    <scope>NUCLEOTIDE SEQUENCE [LARGE SCALE GENOMIC DNA]</scope>
    <source>
        <strain evidence="2 3">JCM 16186</strain>
    </source>
</reference>
<keyword evidence="1" id="KW-0812">Transmembrane</keyword>
<name>A0ABW9RUR8_9BACT</name>
<dbReference type="EMBL" id="SMLW01000629">
    <property type="protein sequence ID" value="MTI27461.1"/>
    <property type="molecule type" value="Genomic_DNA"/>
</dbReference>
<sequence length="178" mass="20187">MNKTIKIVFLIVMLAVPLAIFIFLRMFGENRFDIPVYYTHGVDKSYPGCSYPEGQYLVADSLTSGHTSLFMFFKNDASYNASELNNQLNRLTELYGANTPKVTIFASDSLPGTRLSINHLPEQTIRNVMACGFVTETHNQFILVDEEGRIRGYYDTDLGEMDRLVVEIKILLENGARK</sequence>
<gene>
    <name evidence="2" type="ORF">E1163_21070</name>
</gene>
<dbReference type="RefSeq" id="WP_155174461.1">
    <property type="nucleotide sequence ID" value="NZ_BAAAFL010000027.1"/>
</dbReference>
<protein>
    <recommendedName>
        <fullName evidence="4">Thioredoxin domain-containing protein</fullName>
    </recommendedName>
</protein>
<feature type="transmembrane region" description="Helical" evidence="1">
    <location>
        <begin position="7"/>
        <end position="27"/>
    </location>
</feature>
<proteinExistence type="predicted"/>